<evidence type="ECO:0000313" key="2">
    <source>
        <dbReference type="EMBL" id="MDQ1031232.1"/>
    </source>
</evidence>
<evidence type="ECO:0000256" key="1">
    <source>
        <dbReference type="SAM" id="MobiDB-lite"/>
    </source>
</evidence>
<dbReference type="RefSeq" id="WP_307527229.1">
    <property type="nucleotide sequence ID" value="NZ_JAUSZI010000002.1"/>
</dbReference>
<organism evidence="2 3">
    <name type="scientific">Streptomyces umbrinus</name>
    <dbReference type="NCBI Taxonomy" id="67370"/>
    <lineage>
        <taxon>Bacteria</taxon>
        <taxon>Bacillati</taxon>
        <taxon>Actinomycetota</taxon>
        <taxon>Actinomycetes</taxon>
        <taxon>Kitasatosporales</taxon>
        <taxon>Streptomycetaceae</taxon>
        <taxon>Streptomyces</taxon>
        <taxon>Streptomyces phaeochromogenes group</taxon>
    </lineage>
</organism>
<sequence length="45" mass="4889">MYHTARFILVPALREELEVPVPEDRGPGRPWQPGPPVEAVPAAAA</sequence>
<name>A0ABU0T5Z2_9ACTN</name>
<comment type="caution">
    <text evidence="2">The sequence shown here is derived from an EMBL/GenBank/DDBJ whole genome shotgun (WGS) entry which is preliminary data.</text>
</comment>
<feature type="region of interest" description="Disordered" evidence="1">
    <location>
        <begin position="20"/>
        <end position="45"/>
    </location>
</feature>
<dbReference type="Proteomes" id="UP001230328">
    <property type="component" value="Unassembled WGS sequence"/>
</dbReference>
<accession>A0ABU0T5Z2</accession>
<dbReference type="EMBL" id="JAUSZI010000002">
    <property type="protein sequence ID" value="MDQ1031232.1"/>
    <property type="molecule type" value="Genomic_DNA"/>
</dbReference>
<keyword evidence="3" id="KW-1185">Reference proteome</keyword>
<reference evidence="2 3" key="1">
    <citation type="submission" date="2023-07" db="EMBL/GenBank/DDBJ databases">
        <title>Comparative genomics of wheat-associated soil bacteria to identify genetic determinants of phenazine resistance.</title>
        <authorList>
            <person name="Mouncey N."/>
        </authorList>
    </citation>
    <scope>NUCLEOTIDE SEQUENCE [LARGE SCALE GENOMIC DNA]</scope>
    <source>
        <strain evidence="2 3">V2I4</strain>
    </source>
</reference>
<protein>
    <submittedName>
        <fullName evidence="2">Uncharacterized protein</fullName>
    </submittedName>
</protein>
<gene>
    <name evidence="2" type="ORF">QF035_008814</name>
</gene>
<evidence type="ECO:0000313" key="3">
    <source>
        <dbReference type="Proteomes" id="UP001230328"/>
    </source>
</evidence>
<proteinExistence type="predicted"/>